<organism evidence="1 2">
    <name type="scientific">Marchantia polymorpha</name>
    <name type="common">Common liverwort</name>
    <name type="synonym">Marchantia aquatica</name>
    <dbReference type="NCBI Taxonomy" id="3197"/>
    <lineage>
        <taxon>Eukaryota</taxon>
        <taxon>Viridiplantae</taxon>
        <taxon>Streptophyta</taxon>
        <taxon>Embryophyta</taxon>
        <taxon>Marchantiophyta</taxon>
        <taxon>Marchantiopsida</taxon>
        <taxon>Marchantiidae</taxon>
        <taxon>Marchantiales</taxon>
        <taxon>Marchantiaceae</taxon>
        <taxon>Marchantia</taxon>
    </lineage>
</organism>
<dbReference type="Proteomes" id="UP000244005">
    <property type="component" value="Unassembled WGS sequence"/>
</dbReference>
<keyword evidence="2" id="KW-1185">Reference proteome</keyword>
<gene>
    <name evidence="1" type="ORF">MARPO_0073s0057</name>
</gene>
<dbReference type="Gramene" id="Mp5g18850.1">
    <property type="protein sequence ID" value="Mp5g18850.1.cds1"/>
    <property type="gene ID" value="Mp5g18850"/>
</dbReference>
<protein>
    <submittedName>
        <fullName evidence="1">Uncharacterized protein</fullName>
    </submittedName>
</protein>
<sequence>MSAYHQLRPHCQAQTMGRAGQAGAGRATAVKQSAADKCNLSNCKPWLRSGQGPERHPIWHVNDNFPKAASKRTGPNVHFLATQSWTSCTKCCACACVRLMNIPHIS</sequence>
<accession>A0A2R6WMV7</accession>
<evidence type="ECO:0000313" key="2">
    <source>
        <dbReference type="Proteomes" id="UP000244005"/>
    </source>
</evidence>
<proteinExistence type="predicted"/>
<name>A0A2R6WMV7_MARPO</name>
<reference evidence="2" key="1">
    <citation type="journal article" date="2017" name="Cell">
        <title>Insights into land plant evolution garnered from the Marchantia polymorpha genome.</title>
        <authorList>
            <person name="Bowman J.L."/>
            <person name="Kohchi T."/>
            <person name="Yamato K.T."/>
            <person name="Jenkins J."/>
            <person name="Shu S."/>
            <person name="Ishizaki K."/>
            <person name="Yamaoka S."/>
            <person name="Nishihama R."/>
            <person name="Nakamura Y."/>
            <person name="Berger F."/>
            <person name="Adam C."/>
            <person name="Aki S.S."/>
            <person name="Althoff F."/>
            <person name="Araki T."/>
            <person name="Arteaga-Vazquez M.A."/>
            <person name="Balasubrmanian S."/>
            <person name="Barry K."/>
            <person name="Bauer D."/>
            <person name="Boehm C.R."/>
            <person name="Briginshaw L."/>
            <person name="Caballero-Perez J."/>
            <person name="Catarino B."/>
            <person name="Chen F."/>
            <person name="Chiyoda S."/>
            <person name="Chovatia M."/>
            <person name="Davies K.M."/>
            <person name="Delmans M."/>
            <person name="Demura T."/>
            <person name="Dierschke T."/>
            <person name="Dolan L."/>
            <person name="Dorantes-Acosta A.E."/>
            <person name="Eklund D.M."/>
            <person name="Florent S.N."/>
            <person name="Flores-Sandoval E."/>
            <person name="Fujiyama A."/>
            <person name="Fukuzawa H."/>
            <person name="Galik B."/>
            <person name="Grimanelli D."/>
            <person name="Grimwood J."/>
            <person name="Grossniklaus U."/>
            <person name="Hamada T."/>
            <person name="Haseloff J."/>
            <person name="Hetherington A.J."/>
            <person name="Higo A."/>
            <person name="Hirakawa Y."/>
            <person name="Hundley H.N."/>
            <person name="Ikeda Y."/>
            <person name="Inoue K."/>
            <person name="Inoue S.I."/>
            <person name="Ishida S."/>
            <person name="Jia Q."/>
            <person name="Kakita M."/>
            <person name="Kanazawa T."/>
            <person name="Kawai Y."/>
            <person name="Kawashima T."/>
            <person name="Kennedy M."/>
            <person name="Kinose K."/>
            <person name="Kinoshita T."/>
            <person name="Kohara Y."/>
            <person name="Koide E."/>
            <person name="Komatsu K."/>
            <person name="Kopischke S."/>
            <person name="Kubo M."/>
            <person name="Kyozuka J."/>
            <person name="Lagercrantz U."/>
            <person name="Lin S.S."/>
            <person name="Lindquist E."/>
            <person name="Lipzen A.M."/>
            <person name="Lu C.W."/>
            <person name="De Luna E."/>
            <person name="Martienssen R.A."/>
            <person name="Minamino N."/>
            <person name="Mizutani M."/>
            <person name="Mizutani M."/>
            <person name="Mochizuki N."/>
            <person name="Monte I."/>
            <person name="Mosher R."/>
            <person name="Nagasaki H."/>
            <person name="Nakagami H."/>
            <person name="Naramoto S."/>
            <person name="Nishitani K."/>
            <person name="Ohtani M."/>
            <person name="Okamoto T."/>
            <person name="Okumura M."/>
            <person name="Phillips J."/>
            <person name="Pollak B."/>
            <person name="Reinders A."/>
            <person name="Rovekamp M."/>
            <person name="Sano R."/>
            <person name="Sawa S."/>
            <person name="Schmid M.W."/>
            <person name="Shirakawa M."/>
            <person name="Solano R."/>
            <person name="Spunde A."/>
            <person name="Suetsugu N."/>
            <person name="Sugano S."/>
            <person name="Sugiyama A."/>
            <person name="Sun R."/>
            <person name="Suzuki Y."/>
            <person name="Takenaka M."/>
            <person name="Takezawa D."/>
            <person name="Tomogane H."/>
            <person name="Tsuzuki M."/>
            <person name="Ueda T."/>
            <person name="Umeda M."/>
            <person name="Ward J.M."/>
            <person name="Watanabe Y."/>
            <person name="Yazaki K."/>
            <person name="Yokoyama R."/>
            <person name="Yoshitake Y."/>
            <person name="Yotsui I."/>
            <person name="Zachgo S."/>
            <person name="Schmutz J."/>
        </authorList>
    </citation>
    <scope>NUCLEOTIDE SEQUENCE [LARGE SCALE GENOMIC DNA]</scope>
    <source>
        <strain evidence="2">Tak-1</strain>
    </source>
</reference>
<evidence type="ECO:0000313" key="1">
    <source>
        <dbReference type="EMBL" id="PTQ35183.1"/>
    </source>
</evidence>
<dbReference type="EMBL" id="KZ772745">
    <property type="protein sequence ID" value="PTQ35183.1"/>
    <property type="molecule type" value="Genomic_DNA"/>
</dbReference>
<dbReference type="AlphaFoldDB" id="A0A2R6WMV7"/>